<evidence type="ECO:0000256" key="6">
    <source>
        <dbReference type="ARBA" id="ARBA00023004"/>
    </source>
</evidence>
<evidence type="ECO:0000256" key="7">
    <source>
        <dbReference type="PIRSR" id="PIRSR605708-1"/>
    </source>
</evidence>
<dbReference type="Pfam" id="PF20510">
    <property type="entry name" value="HgmA_N"/>
    <property type="match status" value="1"/>
</dbReference>
<feature type="active site" description="Proton acceptor" evidence="7">
    <location>
        <position position="267"/>
    </location>
</feature>
<gene>
    <name evidence="10" type="ordered locus">Hoch_6552</name>
</gene>
<evidence type="ECO:0000256" key="2">
    <source>
        <dbReference type="ARBA" id="ARBA00007757"/>
    </source>
</evidence>
<dbReference type="GO" id="GO:0046872">
    <property type="term" value="F:metal ion binding"/>
    <property type="evidence" value="ECO:0007669"/>
    <property type="project" value="UniProtKB-KW"/>
</dbReference>
<dbReference type="GO" id="GO:0004411">
    <property type="term" value="F:homogentisate 1,2-dioxygenase activity"/>
    <property type="evidence" value="ECO:0007669"/>
    <property type="project" value="InterPro"/>
</dbReference>
<keyword evidence="6 8" id="KW-0408">Iron</keyword>
<dbReference type="Proteomes" id="UP000001880">
    <property type="component" value="Chromosome"/>
</dbReference>
<evidence type="ECO:0000256" key="8">
    <source>
        <dbReference type="PIRSR" id="PIRSR605708-2"/>
    </source>
</evidence>
<name>D0LRM8_HALO1</name>
<comment type="similarity">
    <text evidence="2">Belongs to the homogentisate dioxygenase family.</text>
</comment>
<keyword evidence="4 10" id="KW-0223">Dioxygenase</keyword>
<dbReference type="CDD" id="cd02208">
    <property type="entry name" value="cupin_RmlC-like"/>
    <property type="match status" value="1"/>
</dbReference>
<organism evidence="10 11">
    <name type="scientific">Haliangium ochraceum (strain DSM 14365 / JCM 11303 / SMP-2)</name>
    <dbReference type="NCBI Taxonomy" id="502025"/>
    <lineage>
        <taxon>Bacteria</taxon>
        <taxon>Pseudomonadati</taxon>
        <taxon>Myxococcota</taxon>
        <taxon>Polyangia</taxon>
        <taxon>Haliangiales</taxon>
        <taxon>Kofleriaceae</taxon>
        <taxon>Haliangium</taxon>
    </lineage>
</organism>
<reference evidence="10 11" key="1">
    <citation type="journal article" date="2010" name="Stand. Genomic Sci.">
        <title>Complete genome sequence of Haliangium ochraceum type strain (SMP-2).</title>
        <authorList>
            <consortium name="US DOE Joint Genome Institute (JGI-PGF)"/>
            <person name="Ivanova N."/>
            <person name="Daum C."/>
            <person name="Lang E."/>
            <person name="Abt B."/>
            <person name="Kopitz M."/>
            <person name="Saunders E."/>
            <person name="Lapidus A."/>
            <person name="Lucas S."/>
            <person name="Glavina Del Rio T."/>
            <person name="Nolan M."/>
            <person name="Tice H."/>
            <person name="Copeland A."/>
            <person name="Cheng J.F."/>
            <person name="Chen F."/>
            <person name="Bruce D."/>
            <person name="Goodwin L."/>
            <person name="Pitluck S."/>
            <person name="Mavromatis K."/>
            <person name="Pati A."/>
            <person name="Mikhailova N."/>
            <person name="Chen A."/>
            <person name="Palaniappan K."/>
            <person name="Land M."/>
            <person name="Hauser L."/>
            <person name="Chang Y.J."/>
            <person name="Jeffries C.D."/>
            <person name="Detter J.C."/>
            <person name="Brettin T."/>
            <person name="Rohde M."/>
            <person name="Goker M."/>
            <person name="Bristow J."/>
            <person name="Markowitz V."/>
            <person name="Eisen J.A."/>
            <person name="Hugenholtz P."/>
            <person name="Kyrpides N.C."/>
            <person name="Klenk H.P."/>
        </authorList>
    </citation>
    <scope>NUCLEOTIDE SEQUENCE [LARGE SCALE GENOMIC DNA]</scope>
    <source>
        <strain evidence="11">DSM 14365 / CIP 107738 / JCM 11303 / AJ 13395 / SMP-2</strain>
    </source>
</reference>
<evidence type="ECO:0000256" key="1">
    <source>
        <dbReference type="ARBA" id="ARBA00001962"/>
    </source>
</evidence>
<dbReference type="GO" id="GO:0006559">
    <property type="term" value="P:L-phenylalanine catabolic process"/>
    <property type="evidence" value="ECO:0007669"/>
    <property type="project" value="InterPro"/>
</dbReference>
<feature type="binding site" evidence="8">
    <location>
        <position position="340"/>
    </location>
    <ligand>
        <name>Fe cation</name>
        <dbReference type="ChEBI" id="CHEBI:24875"/>
    </ligand>
</feature>
<feature type="domain" description="Homogentisate 1,2-dioxygenase N-terminal" evidence="9">
    <location>
        <begin position="117"/>
        <end position="254"/>
    </location>
</feature>
<dbReference type="eggNOG" id="COG3508">
    <property type="taxonomic scope" value="Bacteria"/>
</dbReference>
<dbReference type="GO" id="GO:0005737">
    <property type="term" value="C:cytoplasm"/>
    <property type="evidence" value="ECO:0007669"/>
    <property type="project" value="TreeGrafter"/>
</dbReference>
<feature type="binding site" evidence="8">
    <location>
        <position position="340"/>
    </location>
    <ligand>
        <name>homogentisate</name>
        <dbReference type="ChEBI" id="CHEBI:16169"/>
    </ligand>
</feature>
<keyword evidence="11" id="KW-1185">Reference proteome</keyword>
<keyword evidence="3 8" id="KW-0479">Metal-binding</keyword>
<dbReference type="InterPro" id="IPR005708">
    <property type="entry name" value="Homogentis_dOase"/>
</dbReference>
<dbReference type="PANTHER" id="PTHR11056:SF0">
    <property type="entry name" value="HOMOGENTISATE 1,2-DIOXYGENASE"/>
    <property type="match status" value="1"/>
</dbReference>
<feature type="binding site" evidence="8">
    <location>
        <position position="310"/>
    </location>
    <ligand>
        <name>Fe cation</name>
        <dbReference type="ChEBI" id="CHEBI:24875"/>
    </ligand>
</feature>
<evidence type="ECO:0000256" key="4">
    <source>
        <dbReference type="ARBA" id="ARBA00022964"/>
    </source>
</evidence>
<evidence type="ECO:0000313" key="10">
    <source>
        <dbReference type="EMBL" id="ACY19020.1"/>
    </source>
</evidence>
<sequence length="389" mass="43446">MIERIVAGEVPAKHHIAMRQGDGSLYVEECFTRRGFDGPYTILYHQNRPHTHRVAADLGRGFAAPVRAQSDLERPLAKRHYRSQTLSSAGDMPVNCRTPLLFNRDVVLSIVRPDRDDDVYFSNGDGDDLYYIHEGGGTLRTPLGDLAFSARDYVFVPKGMLHRFVLDAGSQYWLSIECLGGMGLLAQWRNDAGQLTMDAPYCHRDFRAPSFRGPVDENIRGCAVKREGRFFGFRLDHSPLDVVGWDGACYPFVFPILAFQPRAGLVHLPPTWHGTFAARGALICSFVPRMLDFHPDAIPCPYPHHSVDCDEFLFYCHGNFSSRRGVGAGSISHHPSALPHGPHPGAYEASLGERRTEELAVMVDTFESLHPTEAALAIEDPEYHDSFLP</sequence>
<feature type="binding site" evidence="8">
    <location>
        <position position="304"/>
    </location>
    <ligand>
        <name>Fe cation</name>
        <dbReference type="ChEBI" id="CHEBI:24875"/>
    </ligand>
</feature>
<dbReference type="SUPFAM" id="SSF51182">
    <property type="entry name" value="RmlC-like cupins"/>
    <property type="match status" value="1"/>
</dbReference>
<comment type="cofactor">
    <cofactor evidence="1 8">
        <name>Fe cation</name>
        <dbReference type="ChEBI" id="CHEBI:24875"/>
    </cofactor>
</comment>
<protein>
    <submittedName>
        <fullName evidence="10">Homogentisate 12-dioxygenase</fullName>
    </submittedName>
</protein>
<dbReference type="InterPro" id="IPR014710">
    <property type="entry name" value="RmlC-like_jellyroll"/>
</dbReference>
<dbReference type="KEGG" id="hoh:Hoch_6552"/>
<proteinExistence type="inferred from homology"/>
<evidence type="ECO:0000256" key="5">
    <source>
        <dbReference type="ARBA" id="ARBA00023002"/>
    </source>
</evidence>
<dbReference type="Gene3D" id="2.60.120.10">
    <property type="entry name" value="Jelly Rolls"/>
    <property type="match status" value="1"/>
</dbReference>
<dbReference type="InterPro" id="IPR046452">
    <property type="entry name" value="HgmA_N"/>
</dbReference>
<dbReference type="RefSeq" id="WP_012831612.1">
    <property type="nucleotide sequence ID" value="NC_013440.1"/>
</dbReference>
<dbReference type="OrthoDB" id="9811253at2"/>
<accession>D0LRM8</accession>
<dbReference type="GO" id="GO:0006570">
    <property type="term" value="P:tyrosine metabolic process"/>
    <property type="evidence" value="ECO:0007669"/>
    <property type="project" value="InterPro"/>
</dbReference>
<evidence type="ECO:0000256" key="3">
    <source>
        <dbReference type="ARBA" id="ARBA00022723"/>
    </source>
</evidence>
<dbReference type="EMBL" id="CP001804">
    <property type="protein sequence ID" value="ACY19020.1"/>
    <property type="molecule type" value="Genomic_DNA"/>
</dbReference>
<dbReference type="STRING" id="502025.Hoch_6552"/>
<evidence type="ECO:0000259" key="9">
    <source>
        <dbReference type="Pfam" id="PF20510"/>
    </source>
</evidence>
<keyword evidence="5" id="KW-0560">Oxidoreductase</keyword>
<dbReference type="AlphaFoldDB" id="D0LRM8"/>
<dbReference type="HOGENOM" id="CLU_053101_0_0_7"/>
<evidence type="ECO:0000313" key="11">
    <source>
        <dbReference type="Proteomes" id="UP000001880"/>
    </source>
</evidence>
<dbReference type="PANTHER" id="PTHR11056">
    <property type="entry name" value="HOMOGENTISATE 1,2-DIOXYGENASE"/>
    <property type="match status" value="1"/>
</dbReference>
<dbReference type="InterPro" id="IPR011051">
    <property type="entry name" value="RmlC_Cupin_sf"/>
</dbReference>